<dbReference type="GO" id="GO:0003677">
    <property type="term" value="F:DNA binding"/>
    <property type="evidence" value="ECO:0007669"/>
    <property type="project" value="InterPro"/>
</dbReference>
<accession>A0A1I0AW03</accession>
<dbReference type="GO" id="GO:0005524">
    <property type="term" value="F:ATP binding"/>
    <property type="evidence" value="ECO:0007669"/>
    <property type="project" value="InterPro"/>
</dbReference>
<name>A0A1I0AW03_9FIRM</name>
<dbReference type="Proteomes" id="UP000199800">
    <property type="component" value="Unassembled WGS sequence"/>
</dbReference>
<dbReference type="PANTHER" id="PTHR11070">
    <property type="entry name" value="UVRD / RECB / PCRA DNA HELICASE FAMILY MEMBER"/>
    <property type="match status" value="1"/>
</dbReference>
<evidence type="ECO:0000313" key="3">
    <source>
        <dbReference type="Proteomes" id="UP000199800"/>
    </source>
</evidence>
<dbReference type="Pfam" id="PF13538">
    <property type="entry name" value="UvrD_C_2"/>
    <property type="match status" value="1"/>
</dbReference>
<dbReference type="Pfam" id="PF13245">
    <property type="entry name" value="AAA_19"/>
    <property type="match status" value="1"/>
</dbReference>
<dbReference type="InterPro" id="IPR027785">
    <property type="entry name" value="UvrD-like_helicase_C"/>
</dbReference>
<keyword evidence="2" id="KW-0067">ATP-binding</keyword>
<protein>
    <submittedName>
        <fullName evidence="2">Superfamily I DNA and RNA helicases</fullName>
    </submittedName>
</protein>
<feature type="domain" description="UvrD-like helicase C-terminal" evidence="1">
    <location>
        <begin position="567"/>
        <end position="616"/>
    </location>
</feature>
<dbReference type="GO" id="GO:0043138">
    <property type="term" value="F:3'-5' DNA helicase activity"/>
    <property type="evidence" value="ECO:0007669"/>
    <property type="project" value="TreeGrafter"/>
</dbReference>
<gene>
    <name evidence="2" type="ORF">SAMN04487772_10666</name>
</gene>
<dbReference type="STRING" id="29364.SAMN04487772_10666"/>
<keyword evidence="2" id="KW-0347">Helicase</keyword>
<sequence length="705" mass="81284">MRKGEKVLNIIRGVSSKIEVAENVIKILKQVVEEGYVYIGYPVLGSFEGKLKVDVMLVSRAHGLVIFDIEMGNQEYNKEEEQDILYNNMESRLKRYHSLVERRKLKVDINIITFAPRWKEASEFVCTNDQQLRQCIENISWESPEYYYKLLESIQLISQIKKRGGRTYVQREDSKGGKLRKIEDQISCLDKSQSSAVIETVEDVQRIRGLAGSGKTIVLALKVAYLYTVYDNKVIAVTFNSRSLKQQFKELVTNFVIENTNEEPDWSRIKIIHAWGSSYSEGIYYDFCKKNNLKYYDYNEAAQKFGRNNAFHAVCKEAFCSVEDPVKLYDVILVDEAQDLSDYFLQMCYKSLPKDKKMLIYAYDELQSLDGNNLESPEVIFGETNGRPNVVLDNVDGKYQDLVLSKCYRNSKPILTTAHALGFGIYRKECGDETKLVQLFEDVRLWEDIGYKVEEGVLSADQDVVLTRTEESSPKFLEEHSDIDDLIIFKKFSDVKQESQWIADDIVKNIKEDELRYKDIMIIHPRPLGMKEYVSDIRILLLNKGIKSHIVGLNTSPDNFFQDDSIAISQIYRAKGNEAAMVYLVNADLCFDGINLASKRNIIFTAMTRSKGWVRVTGVGEKMKGLIEEYEKVKNAGFKLSFKYPNENELKKMRIIHRDKTRSEIQSISDSNANIGEFLKKLENEEIRLEDIDPAILQALREVIK</sequence>
<keyword evidence="2" id="KW-0547">Nucleotide-binding</keyword>
<reference evidence="2 3" key="1">
    <citation type="submission" date="2016-10" db="EMBL/GenBank/DDBJ databases">
        <authorList>
            <person name="de Groot N.N."/>
        </authorList>
    </citation>
    <scope>NUCLEOTIDE SEQUENCE [LARGE SCALE GENOMIC DNA]</scope>
    <source>
        <strain evidence="2 3">DSM 1801</strain>
    </source>
</reference>
<evidence type="ECO:0000259" key="1">
    <source>
        <dbReference type="Pfam" id="PF13538"/>
    </source>
</evidence>
<dbReference type="GO" id="GO:0000725">
    <property type="term" value="P:recombinational repair"/>
    <property type="evidence" value="ECO:0007669"/>
    <property type="project" value="TreeGrafter"/>
</dbReference>
<dbReference type="SUPFAM" id="SSF52540">
    <property type="entry name" value="P-loop containing nucleoside triphosphate hydrolases"/>
    <property type="match status" value="1"/>
</dbReference>
<proteinExistence type="predicted"/>
<keyword evidence="3" id="KW-1185">Reference proteome</keyword>
<dbReference type="AlphaFoldDB" id="A0A1I0AW03"/>
<dbReference type="GO" id="GO:0005829">
    <property type="term" value="C:cytosol"/>
    <property type="evidence" value="ECO:0007669"/>
    <property type="project" value="TreeGrafter"/>
</dbReference>
<dbReference type="Gene3D" id="3.40.50.300">
    <property type="entry name" value="P-loop containing nucleotide triphosphate hydrolases"/>
    <property type="match status" value="2"/>
</dbReference>
<dbReference type="InterPro" id="IPR027417">
    <property type="entry name" value="P-loop_NTPase"/>
</dbReference>
<dbReference type="InterPro" id="IPR000212">
    <property type="entry name" value="DNA_helicase_UvrD/REP"/>
</dbReference>
<organism evidence="2 3">
    <name type="scientific">[Clostridium] polysaccharolyticum</name>
    <dbReference type="NCBI Taxonomy" id="29364"/>
    <lineage>
        <taxon>Bacteria</taxon>
        <taxon>Bacillati</taxon>
        <taxon>Bacillota</taxon>
        <taxon>Clostridia</taxon>
        <taxon>Lachnospirales</taxon>
        <taxon>Lachnospiraceae</taxon>
    </lineage>
</organism>
<dbReference type="GO" id="GO:0033202">
    <property type="term" value="C:DNA helicase complex"/>
    <property type="evidence" value="ECO:0007669"/>
    <property type="project" value="TreeGrafter"/>
</dbReference>
<keyword evidence="2" id="KW-0378">Hydrolase</keyword>
<evidence type="ECO:0000313" key="2">
    <source>
        <dbReference type="EMBL" id="SES98647.1"/>
    </source>
</evidence>
<dbReference type="EMBL" id="FOHN01000006">
    <property type="protein sequence ID" value="SES98647.1"/>
    <property type="molecule type" value="Genomic_DNA"/>
</dbReference>
<dbReference type="PANTHER" id="PTHR11070:SF2">
    <property type="entry name" value="ATP-DEPENDENT DNA HELICASE SRS2"/>
    <property type="match status" value="1"/>
</dbReference>